<dbReference type="EMBL" id="CP053586">
    <property type="protein sequence ID" value="WNZ21635.1"/>
    <property type="molecule type" value="Genomic_DNA"/>
</dbReference>
<protein>
    <submittedName>
        <fullName evidence="1">Uncharacterized protein</fullName>
    </submittedName>
</protein>
<reference evidence="1" key="1">
    <citation type="submission" date="2020-05" db="EMBL/GenBank/DDBJ databases">
        <authorList>
            <person name="Zhu T."/>
            <person name="Keshari N."/>
            <person name="Lu X."/>
        </authorList>
    </citation>
    <scope>NUCLEOTIDE SEQUENCE</scope>
    <source>
        <strain evidence="1">NK1-12</strain>
    </source>
</reference>
<organism evidence="1">
    <name type="scientific">Leptolyngbya sp. NK1-12</name>
    <dbReference type="NCBI Taxonomy" id="2547451"/>
    <lineage>
        <taxon>Bacteria</taxon>
        <taxon>Bacillati</taxon>
        <taxon>Cyanobacteriota</taxon>
        <taxon>Cyanophyceae</taxon>
        <taxon>Leptolyngbyales</taxon>
        <taxon>Leptolyngbyaceae</taxon>
        <taxon>Leptolyngbya group</taxon>
        <taxon>Leptolyngbya</taxon>
    </lineage>
</organism>
<dbReference type="RefSeq" id="WP_316432898.1">
    <property type="nucleotide sequence ID" value="NZ_CP053586.1"/>
</dbReference>
<proteinExistence type="predicted"/>
<sequence>MENVFCAEQSQQSGVDIIGSASEHQLYVAIECPPSWTSYDLESKGIPDNLRELGETIYDDYDRFQTRFLLIYNERLKRSPHSPYTSHE</sequence>
<evidence type="ECO:0000313" key="1">
    <source>
        <dbReference type="EMBL" id="WNZ21635.1"/>
    </source>
</evidence>
<name>A0AA96WBS4_9CYAN</name>
<dbReference type="AlphaFoldDB" id="A0AA96WBS4"/>
<accession>A0AA96WBS4</accession>
<gene>
    <name evidence="1" type="ORF">HJG54_01270</name>
</gene>